<evidence type="ECO:0000313" key="1">
    <source>
        <dbReference type="EMBL" id="WAQ93714.1"/>
    </source>
</evidence>
<gene>
    <name evidence="1" type="ORF">MAR_006185</name>
</gene>
<protein>
    <submittedName>
        <fullName evidence="1">Uncharacterized protein</fullName>
    </submittedName>
</protein>
<proteinExistence type="predicted"/>
<accession>A0ABY7D8M0</accession>
<dbReference type="Proteomes" id="UP001164746">
    <property type="component" value="Chromosome 1"/>
</dbReference>
<name>A0ABY7D8M0_MYAAR</name>
<evidence type="ECO:0000313" key="2">
    <source>
        <dbReference type="Proteomes" id="UP001164746"/>
    </source>
</evidence>
<keyword evidence="2" id="KW-1185">Reference proteome</keyword>
<dbReference type="EMBL" id="CP111012">
    <property type="protein sequence ID" value="WAQ93714.1"/>
    <property type="molecule type" value="Genomic_DNA"/>
</dbReference>
<sequence length="173" mass="19577">MQICKNGIAERVVRRQNLPRKSLPYQLRTSGRLLIHSSKDICEAAGCCDVSKTEDSRIKHKNDMLQTLLQISINGPVAGSEEAKAVIHKAVKYWLKEKSRRKLPKKADVAKLKIVKKPHDPIMTTDASVQTEGGEPMTRDEIADLVRDEVLVYSKAFDLPWADDSELEDDYFD</sequence>
<reference evidence="1" key="1">
    <citation type="submission" date="2022-11" db="EMBL/GenBank/DDBJ databases">
        <title>Centuries of genome instability and evolution in soft-shell clam transmissible cancer (bioRxiv).</title>
        <authorList>
            <person name="Hart S.F.M."/>
            <person name="Yonemitsu M.A."/>
            <person name="Giersch R.M."/>
            <person name="Beal B.F."/>
            <person name="Arriagada G."/>
            <person name="Davis B.W."/>
            <person name="Ostrander E.A."/>
            <person name="Goff S.P."/>
            <person name="Metzger M.J."/>
        </authorList>
    </citation>
    <scope>NUCLEOTIDE SEQUENCE</scope>
    <source>
        <strain evidence="1">MELC-2E11</strain>
        <tissue evidence="1">Siphon/mantle</tissue>
    </source>
</reference>
<organism evidence="1 2">
    <name type="scientific">Mya arenaria</name>
    <name type="common">Soft-shell clam</name>
    <dbReference type="NCBI Taxonomy" id="6604"/>
    <lineage>
        <taxon>Eukaryota</taxon>
        <taxon>Metazoa</taxon>
        <taxon>Spiralia</taxon>
        <taxon>Lophotrochozoa</taxon>
        <taxon>Mollusca</taxon>
        <taxon>Bivalvia</taxon>
        <taxon>Autobranchia</taxon>
        <taxon>Heteroconchia</taxon>
        <taxon>Euheterodonta</taxon>
        <taxon>Imparidentia</taxon>
        <taxon>Neoheterodontei</taxon>
        <taxon>Myida</taxon>
        <taxon>Myoidea</taxon>
        <taxon>Myidae</taxon>
        <taxon>Mya</taxon>
    </lineage>
</organism>